<name>A0A6J7GDR0_9ZZZZ</name>
<evidence type="ECO:0000313" key="1">
    <source>
        <dbReference type="EMBL" id="CAB4906521.1"/>
    </source>
</evidence>
<accession>A0A6J7GDR0</accession>
<proteinExistence type="predicted"/>
<organism evidence="1">
    <name type="scientific">freshwater metagenome</name>
    <dbReference type="NCBI Taxonomy" id="449393"/>
    <lineage>
        <taxon>unclassified sequences</taxon>
        <taxon>metagenomes</taxon>
        <taxon>ecological metagenomes</taxon>
    </lineage>
</organism>
<protein>
    <submittedName>
        <fullName evidence="1">Unannotated protein</fullName>
    </submittedName>
</protein>
<sequence>MAVSALGRDRLVHRDQLRSVGKRRFHHHLGKQFGHTTQYVVGREHFPARRHQLGHGLSVTSTLEEVIGDDRDRLGVIEFQAASTAPPREFGGVADEQSILLVRRQPHVGSPSDR</sequence>
<dbReference type="AlphaFoldDB" id="A0A6J7GDR0"/>
<gene>
    <name evidence="1" type="ORF">UFOPK3472_02759</name>
</gene>
<dbReference type="EMBL" id="CAFBLX010000225">
    <property type="protein sequence ID" value="CAB4906521.1"/>
    <property type="molecule type" value="Genomic_DNA"/>
</dbReference>
<reference evidence="1" key="1">
    <citation type="submission" date="2020-05" db="EMBL/GenBank/DDBJ databases">
        <authorList>
            <person name="Chiriac C."/>
            <person name="Salcher M."/>
            <person name="Ghai R."/>
            <person name="Kavagutti S V."/>
        </authorList>
    </citation>
    <scope>NUCLEOTIDE SEQUENCE</scope>
</reference>